<dbReference type="SUPFAM" id="SSF46966">
    <property type="entry name" value="Spectrin repeat"/>
    <property type="match status" value="1"/>
</dbReference>
<dbReference type="GeneTree" id="ENSGT00940000174800"/>
<accession>A0A3P8WEA2</accession>
<evidence type="ECO:0000313" key="1">
    <source>
        <dbReference type="Ensembl" id="ENSCSEP00000024757.1"/>
    </source>
</evidence>
<dbReference type="GO" id="GO:0034993">
    <property type="term" value="C:meiotic nuclear membrane microtubule tethering complex"/>
    <property type="evidence" value="ECO:0007669"/>
    <property type="project" value="InterPro"/>
</dbReference>
<dbReference type="InterPro" id="IPR018159">
    <property type="entry name" value="Spectrin/alpha-actinin"/>
</dbReference>
<dbReference type="InParanoid" id="A0A3P8WEA2"/>
<evidence type="ECO:0000313" key="2">
    <source>
        <dbReference type="Proteomes" id="UP000265120"/>
    </source>
</evidence>
<proteinExistence type="predicted"/>
<reference evidence="1" key="2">
    <citation type="submission" date="2025-08" db="UniProtKB">
        <authorList>
            <consortium name="Ensembl"/>
        </authorList>
    </citation>
    <scope>IDENTIFICATION</scope>
</reference>
<dbReference type="SMART" id="SM00150">
    <property type="entry name" value="SPEC"/>
    <property type="match status" value="1"/>
</dbReference>
<dbReference type="Ensembl" id="ENSCSET00000025089.1">
    <property type="protein sequence ID" value="ENSCSEP00000024757.1"/>
    <property type="gene ID" value="ENSCSEG00000015813.1"/>
</dbReference>
<sequence length="215" mass="24955">MESSVSGFDSQVVFTGSILESTGGNTEETDEEEDLMRCGRLETRWLLWHEFMKEHQQLDAWLRLAEQAVTSPNFHVTYSAAKEELRMLERLQYEAGPRLVQLDSLTHRNRTLTRLFRGAMRARLLASARDCGQRWDQVNAKLESTRARLKVSNCPHPFTTHFPRHPPLLPMSTLGWNGTPQWISVVLFPATTLTHRISASAQVQWREHFLRHRYD</sequence>
<dbReference type="Proteomes" id="UP000265120">
    <property type="component" value="Chromosome 4"/>
</dbReference>
<dbReference type="AlphaFoldDB" id="A0A3P8WEA2"/>
<reference evidence="1" key="3">
    <citation type="submission" date="2025-09" db="UniProtKB">
        <authorList>
            <consortium name="Ensembl"/>
        </authorList>
    </citation>
    <scope>IDENTIFICATION</scope>
</reference>
<name>A0A3P8WEA2_CYNSE</name>
<dbReference type="OMA" id="QVWACFE"/>
<dbReference type="PANTHER" id="PTHR21640:SF1">
    <property type="entry name" value="NESPRIN-4"/>
    <property type="match status" value="1"/>
</dbReference>
<reference evidence="1 2" key="1">
    <citation type="journal article" date="2014" name="Nat. Genet.">
        <title>Whole-genome sequence of a flatfish provides insights into ZW sex chromosome evolution and adaptation to a benthic lifestyle.</title>
        <authorList>
            <person name="Chen S."/>
            <person name="Zhang G."/>
            <person name="Shao C."/>
            <person name="Huang Q."/>
            <person name="Liu G."/>
            <person name="Zhang P."/>
            <person name="Song W."/>
            <person name="An N."/>
            <person name="Chalopin D."/>
            <person name="Volff J.N."/>
            <person name="Hong Y."/>
            <person name="Li Q."/>
            <person name="Sha Z."/>
            <person name="Zhou H."/>
            <person name="Xie M."/>
            <person name="Yu Q."/>
            <person name="Liu Y."/>
            <person name="Xiang H."/>
            <person name="Wang N."/>
            <person name="Wu K."/>
            <person name="Yang C."/>
            <person name="Zhou Q."/>
            <person name="Liao X."/>
            <person name="Yang L."/>
            <person name="Hu Q."/>
            <person name="Zhang J."/>
            <person name="Meng L."/>
            <person name="Jin L."/>
            <person name="Tian Y."/>
            <person name="Lian J."/>
            <person name="Yang J."/>
            <person name="Miao G."/>
            <person name="Liu S."/>
            <person name="Liang Z."/>
            <person name="Yan F."/>
            <person name="Li Y."/>
            <person name="Sun B."/>
            <person name="Zhang H."/>
            <person name="Zhang J."/>
            <person name="Zhu Y."/>
            <person name="Du M."/>
            <person name="Zhao Y."/>
            <person name="Schartl M."/>
            <person name="Tang Q."/>
            <person name="Wang J."/>
        </authorList>
    </citation>
    <scope>NUCLEOTIDE SEQUENCE</scope>
</reference>
<dbReference type="InterPro" id="IPR030268">
    <property type="entry name" value="SYNE4"/>
</dbReference>
<organism evidence="1 2">
    <name type="scientific">Cynoglossus semilaevis</name>
    <name type="common">Tongue sole</name>
    <dbReference type="NCBI Taxonomy" id="244447"/>
    <lineage>
        <taxon>Eukaryota</taxon>
        <taxon>Metazoa</taxon>
        <taxon>Chordata</taxon>
        <taxon>Craniata</taxon>
        <taxon>Vertebrata</taxon>
        <taxon>Euteleostomi</taxon>
        <taxon>Actinopterygii</taxon>
        <taxon>Neopterygii</taxon>
        <taxon>Teleostei</taxon>
        <taxon>Neoteleostei</taxon>
        <taxon>Acanthomorphata</taxon>
        <taxon>Carangaria</taxon>
        <taxon>Pleuronectiformes</taxon>
        <taxon>Pleuronectoidei</taxon>
        <taxon>Cynoglossidae</taxon>
        <taxon>Cynoglossinae</taxon>
        <taxon>Cynoglossus</taxon>
    </lineage>
</organism>
<dbReference type="PANTHER" id="PTHR21640">
    <property type="match status" value="1"/>
</dbReference>
<keyword evidence="2" id="KW-1185">Reference proteome</keyword>
<dbReference type="Gene3D" id="1.20.58.60">
    <property type="match status" value="1"/>
</dbReference>
<dbReference type="STRING" id="244447.ENSCSEP00000024757"/>
<protein>
    <submittedName>
        <fullName evidence="1">Uncharacterized protein</fullName>
    </submittedName>
</protein>